<comment type="caution">
    <text evidence="2">The sequence shown here is derived from an EMBL/GenBank/DDBJ whole genome shotgun (WGS) entry which is preliminary data.</text>
</comment>
<feature type="transmembrane region" description="Helical" evidence="1">
    <location>
        <begin position="6"/>
        <end position="25"/>
    </location>
</feature>
<gene>
    <name evidence="2" type="ORF">B9Z19DRAFT_1072826</name>
</gene>
<dbReference type="EMBL" id="NESQ01000013">
    <property type="protein sequence ID" value="PUU83397.1"/>
    <property type="molecule type" value="Genomic_DNA"/>
</dbReference>
<evidence type="ECO:0000256" key="1">
    <source>
        <dbReference type="SAM" id="Phobius"/>
    </source>
</evidence>
<keyword evidence="1" id="KW-0812">Transmembrane</keyword>
<protein>
    <submittedName>
        <fullName evidence="2">Uncharacterized protein</fullName>
    </submittedName>
</protein>
<feature type="transmembrane region" description="Helical" evidence="1">
    <location>
        <begin position="32"/>
        <end position="52"/>
    </location>
</feature>
<keyword evidence="1" id="KW-0472">Membrane</keyword>
<reference evidence="2 3" key="1">
    <citation type="submission" date="2017-04" db="EMBL/GenBank/DDBJ databases">
        <title>Draft genome sequence of Tuber borchii Vittad., a whitish edible truffle.</title>
        <authorList>
            <consortium name="DOE Joint Genome Institute"/>
            <person name="Murat C."/>
            <person name="Kuo A."/>
            <person name="Barry K.W."/>
            <person name="Clum A."/>
            <person name="Dockter R.B."/>
            <person name="Fauchery L."/>
            <person name="Iotti M."/>
            <person name="Kohler A."/>
            <person name="Labutti K."/>
            <person name="Lindquist E.A."/>
            <person name="Lipzen A."/>
            <person name="Ohm R.A."/>
            <person name="Wang M."/>
            <person name="Grigoriev I.V."/>
            <person name="Zambonelli A."/>
            <person name="Martin F.M."/>
        </authorList>
    </citation>
    <scope>NUCLEOTIDE SEQUENCE [LARGE SCALE GENOMIC DNA]</scope>
    <source>
        <strain evidence="2 3">Tbo3840</strain>
    </source>
</reference>
<keyword evidence="3" id="KW-1185">Reference proteome</keyword>
<dbReference type="Proteomes" id="UP000244722">
    <property type="component" value="Unassembled WGS sequence"/>
</dbReference>
<dbReference type="AlphaFoldDB" id="A0A2T7A6M7"/>
<organism evidence="2 3">
    <name type="scientific">Tuber borchii</name>
    <name type="common">White truffle</name>
    <dbReference type="NCBI Taxonomy" id="42251"/>
    <lineage>
        <taxon>Eukaryota</taxon>
        <taxon>Fungi</taxon>
        <taxon>Dikarya</taxon>
        <taxon>Ascomycota</taxon>
        <taxon>Pezizomycotina</taxon>
        <taxon>Pezizomycetes</taxon>
        <taxon>Pezizales</taxon>
        <taxon>Tuberaceae</taxon>
        <taxon>Tuber</taxon>
    </lineage>
</organism>
<evidence type="ECO:0000313" key="3">
    <source>
        <dbReference type="Proteomes" id="UP000244722"/>
    </source>
</evidence>
<evidence type="ECO:0000313" key="2">
    <source>
        <dbReference type="EMBL" id="PUU83397.1"/>
    </source>
</evidence>
<sequence length="91" mass="10463">MSFVYIASVFFTISLFCLVLHHRLGDAGGSKLLYLGFLGKIVFFSLSPFLPFSSLCSSSVNFILERELKDCDTLHGFHVRNSYRFFDVRRQ</sequence>
<name>A0A2T7A6M7_TUBBO</name>
<keyword evidence="1" id="KW-1133">Transmembrane helix</keyword>
<proteinExistence type="predicted"/>
<accession>A0A2T7A6M7</accession>